<evidence type="ECO:0000313" key="2">
    <source>
        <dbReference type="Ensembl" id="ENSEASP00005020918.1"/>
    </source>
</evidence>
<organism evidence="2">
    <name type="scientific">Equus asinus asinus</name>
    <dbReference type="NCBI Taxonomy" id="83772"/>
    <lineage>
        <taxon>Eukaryota</taxon>
        <taxon>Metazoa</taxon>
        <taxon>Chordata</taxon>
        <taxon>Craniata</taxon>
        <taxon>Vertebrata</taxon>
        <taxon>Euteleostomi</taxon>
        <taxon>Mammalia</taxon>
        <taxon>Eutheria</taxon>
        <taxon>Laurasiatheria</taxon>
        <taxon>Perissodactyla</taxon>
        <taxon>Equidae</taxon>
        <taxon>Equus</taxon>
    </lineage>
</organism>
<reference evidence="2" key="1">
    <citation type="submission" date="2023-03" db="UniProtKB">
        <authorList>
            <consortium name="Ensembl"/>
        </authorList>
    </citation>
    <scope>IDENTIFICATION</scope>
</reference>
<feature type="transmembrane region" description="Helical" evidence="1">
    <location>
        <begin position="58"/>
        <end position="81"/>
    </location>
</feature>
<evidence type="ECO:0000256" key="1">
    <source>
        <dbReference type="SAM" id="Phobius"/>
    </source>
</evidence>
<protein>
    <submittedName>
        <fullName evidence="2">Uncharacterized protein</fullName>
    </submittedName>
</protein>
<accession>A0A8C4MC82</accession>
<keyword evidence="1" id="KW-0472">Membrane</keyword>
<keyword evidence="1" id="KW-1133">Transmembrane helix</keyword>
<proteinExistence type="predicted"/>
<dbReference type="OMA" id="ILSWEPD"/>
<name>A0A8C4MC82_EQUAS</name>
<dbReference type="AlphaFoldDB" id="A0A8C4MC82"/>
<dbReference type="Ensembl" id="ENSEAST00005022702.1">
    <property type="protein sequence ID" value="ENSEASP00005020918.1"/>
    <property type="gene ID" value="ENSEASG00005014329.1"/>
</dbReference>
<sequence length="127" mass="14079">LWLFIYIITSINFRHMVILSWEPDGADLFDVASCPWVMCKSTSFQLSPSVAGARKVELFILCLSLSLALSGAIFPAVLAVLRQVRKKRKGRQHCGEAENKDLSPQKSLVNLDACYCLGLSEHGPELV</sequence>
<keyword evidence="1" id="KW-0812">Transmembrane</keyword>